<protein>
    <submittedName>
        <fullName evidence="2">Uncharacterized protein</fullName>
    </submittedName>
</protein>
<evidence type="ECO:0000256" key="1">
    <source>
        <dbReference type="SAM" id="MobiDB-lite"/>
    </source>
</evidence>
<reference evidence="2" key="1">
    <citation type="submission" date="2022-06" db="EMBL/GenBank/DDBJ databases">
        <title>Draft genome sequence of Streptomyces sp. RB6PN25 isolated from peat swamp forest in Thailand.</title>
        <authorList>
            <person name="Duangmal K."/>
            <person name="Klaysubun C."/>
        </authorList>
    </citation>
    <scope>NUCLEOTIDE SEQUENCE</scope>
    <source>
        <strain evidence="2">RB6PN25</strain>
    </source>
</reference>
<proteinExistence type="predicted"/>
<comment type="caution">
    <text evidence="2">The sequence shown here is derived from an EMBL/GenBank/DDBJ whole genome shotgun (WGS) entry which is preliminary data.</text>
</comment>
<dbReference type="EMBL" id="JANFNG010000012">
    <property type="protein sequence ID" value="MCQ4082227.1"/>
    <property type="molecule type" value="Genomic_DNA"/>
</dbReference>
<feature type="region of interest" description="Disordered" evidence="1">
    <location>
        <begin position="51"/>
        <end position="80"/>
    </location>
</feature>
<dbReference type="RefSeq" id="WP_255921136.1">
    <property type="nucleotide sequence ID" value="NZ_JANFNG010000012.1"/>
</dbReference>
<organism evidence="2 3">
    <name type="scientific">Streptomyces humicola</name>
    <dbReference type="NCBI Taxonomy" id="2953240"/>
    <lineage>
        <taxon>Bacteria</taxon>
        <taxon>Bacillati</taxon>
        <taxon>Actinomycetota</taxon>
        <taxon>Actinomycetes</taxon>
        <taxon>Kitasatosporales</taxon>
        <taxon>Streptomycetaceae</taxon>
        <taxon>Streptomyces</taxon>
    </lineage>
</organism>
<keyword evidence="3" id="KW-1185">Reference proteome</keyword>
<sequence length="128" mass="14633">MNVAEHWHAFEYVGHERPADSLRVDPTNPTPPLEIGHWLRKPARHVAETFTNDDAGRKEASEWMRQGGEEHAPADGDSFPLDARMTYVNDDLQRGADVIWGYYTKKQRYHSRALVACPREGISCPYGR</sequence>
<gene>
    <name evidence="2" type="ORF">NGB36_16840</name>
</gene>
<feature type="compositionally biased region" description="Basic and acidic residues" evidence="1">
    <location>
        <begin position="54"/>
        <end position="74"/>
    </location>
</feature>
<accession>A0ABT1PX36</accession>
<evidence type="ECO:0000313" key="3">
    <source>
        <dbReference type="Proteomes" id="UP001057702"/>
    </source>
</evidence>
<dbReference type="Proteomes" id="UP001057702">
    <property type="component" value="Unassembled WGS sequence"/>
</dbReference>
<evidence type="ECO:0000313" key="2">
    <source>
        <dbReference type="EMBL" id="MCQ4082227.1"/>
    </source>
</evidence>
<name>A0ABT1PX36_9ACTN</name>